<dbReference type="GO" id="GO:0016301">
    <property type="term" value="F:kinase activity"/>
    <property type="evidence" value="ECO:0007669"/>
    <property type="project" value="UniProtKB-KW"/>
</dbReference>
<evidence type="ECO:0000313" key="10">
    <source>
        <dbReference type="Proteomes" id="UP001209701"/>
    </source>
</evidence>
<organism evidence="9 10">
    <name type="scientific">Roseateles oligotrophus</name>
    <dbReference type="NCBI Taxonomy" id="1769250"/>
    <lineage>
        <taxon>Bacteria</taxon>
        <taxon>Pseudomonadati</taxon>
        <taxon>Pseudomonadota</taxon>
        <taxon>Betaproteobacteria</taxon>
        <taxon>Burkholderiales</taxon>
        <taxon>Sphaerotilaceae</taxon>
        <taxon>Roseateles</taxon>
    </lineage>
</organism>
<proteinExistence type="predicted"/>
<reference evidence="9 10" key="1">
    <citation type="submission" date="2021-11" db="EMBL/GenBank/DDBJ databases">
        <authorList>
            <person name="Liang Q."/>
            <person name="Mou H."/>
            <person name="Liu Z."/>
        </authorList>
    </citation>
    <scope>NUCLEOTIDE SEQUENCE [LARGE SCALE GENOMIC DNA]</scope>
    <source>
        <strain evidence="9 10">CHU3</strain>
    </source>
</reference>
<dbReference type="Gene3D" id="3.30.565.10">
    <property type="entry name" value="Histidine kinase-like ATPase, C-terminal domain"/>
    <property type="match status" value="1"/>
</dbReference>
<dbReference type="EC" id="2.7.13.3" evidence="2"/>
<dbReference type="Proteomes" id="UP001209701">
    <property type="component" value="Unassembled WGS sequence"/>
</dbReference>
<evidence type="ECO:0000256" key="6">
    <source>
        <dbReference type="ARBA" id="ARBA00022840"/>
    </source>
</evidence>
<comment type="caution">
    <text evidence="9">The sequence shown here is derived from an EMBL/GenBank/DDBJ whole genome shotgun (WGS) entry which is preliminary data.</text>
</comment>
<dbReference type="Gene3D" id="1.10.287.130">
    <property type="match status" value="1"/>
</dbReference>
<dbReference type="PRINTS" id="PR00344">
    <property type="entry name" value="BCTRLSENSOR"/>
</dbReference>
<keyword evidence="4" id="KW-0547">Nucleotide-binding</keyword>
<evidence type="ECO:0000256" key="4">
    <source>
        <dbReference type="ARBA" id="ARBA00022741"/>
    </source>
</evidence>
<keyword evidence="6" id="KW-0067">ATP-binding</keyword>
<protein>
    <recommendedName>
        <fullName evidence="2">histidine kinase</fullName>
        <ecNumber evidence="2">2.7.13.3</ecNumber>
    </recommendedName>
</protein>
<keyword evidence="3" id="KW-0808">Transferase</keyword>
<dbReference type="EMBL" id="JAJIRN010000003">
    <property type="protein sequence ID" value="MCV2368211.1"/>
    <property type="molecule type" value="Genomic_DNA"/>
</dbReference>
<keyword evidence="10" id="KW-1185">Reference proteome</keyword>
<accession>A0ABT2YDT0</accession>
<gene>
    <name evidence="9" type="ORF">LNV07_08895</name>
</gene>
<dbReference type="Pfam" id="PF02518">
    <property type="entry name" value="HATPase_c"/>
    <property type="match status" value="1"/>
</dbReference>
<dbReference type="SMART" id="SM00387">
    <property type="entry name" value="HATPase_c"/>
    <property type="match status" value="1"/>
</dbReference>
<dbReference type="PROSITE" id="PS50109">
    <property type="entry name" value="HIS_KIN"/>
    <property type="match status" value="1"/>
</dbReference>
<evidence type="ECO:0000256" key="1">
    <source>
        <dbReference type="ARBA" id="ARBA00000085"/>
    </source>
</evidence>
<evidence type="ECO:0000256" key="5">
    <source>
        <dbReference type="ARBA" id="ARBA00022777"/>
    </source>
</evidence>
<keyword evidence="5 9" id="KW-0418">Kinase</keyword>
<dbReference type="SUPFAM" id="SSF55874">
    <property type="entry name" value="ATPase domain of HSP90 chaperone/DNA topoisomerase II/histidine kinase"/>
    <property type="match status" value="1"/>
</dbReference>
<evidence type="ECO:0000256" key="2">
    <source>
        <dbReference type="ARBA" id="ARBA00012438"/>
    </source>
</evidence>
<evidence type="ECO:0000256" key="3">
    <source>
        <dbReference type="ARBA" id="ARBA00022679"/>
    </source>
</evidence>
<dbReference type="InterPro" id="IPR036890">
    <property type="entry name" value="HATPase_C_sf"/>
</dbReference>
<dbReference type="InterPro" id="IPR050351">
    <property type="entry name" value="BphY/WalK/GraS-like"/>
</dbReference>
<dbReference type="InterPro" id="IPR005467">
    <property type="entry name" value="His_kinase_dom"/>
</dbReference>
<dbReference type="InterPro" id="IPR004358">
    <property type="entry name" value="Sig_transdc_His_kin-like_C"/>
</dbReference>
<dbReference type="PANTHER" id="PTHR42878:SF7">
    <property type="entry name" value="SENSOR HISTIDINE KINASE GLRK"/>
    <property type="match status" value="1"/>
</dbReference>
<evidence type="ECO:0000313" key="9">
    <source>
        <dbReference type="EMBL" id="MCV2368211.1"/>
    </source>
</evidence>
<dbReference type="CDD" id="cd00075">
    <property type="entry name" value="HATPase"/>
    <property type="match status" value="1"/>
</dbReference>
<name>A0ABT2YDT0_9BURK</name>
<keyword evidence="7" id="KW-0902">Two-component regulatory system</keyword>
<dbReference type="PANTHER" id="PTHR42878">
    <property type="entry name" value="TWO-COMPONENT HISTIDINE KINASE"/>
    <property type="match status" value="1"/>
</dbReference>
<evidence type="ECO:0000259" key="8">
    <source>
        <dbReference type="PROSITE" id="PS50109"/>
    </source>
</evidence>
<feature type="domain" description="Histidine kinase" evidence="8">
    <location>
        <begin position="155"/>
        <end position="384"/>
    </location>
</feature>
<sequence>MEAESKRKECLEPLIKIYELLLQHPDPVQAGQDVRAWAAELARLHEQRSTLQMEVVARGFEGMVQSAEIAGQNRALRQHGDELTRELAGRNQVLSETVAELSAQGLRRERAEAALQQAHDELELRVVQRTEQLHEARLGLARAERMASLSRLVSGVAHRLNTPLGNARMAVSCVGAANAQFKQRMTKPMTRHELAEFVESGSQAAALAESSLARATELMTVFKQVSTLEHVESASAFDPAALVRDAALLAGEYVGTKKVEIHFDMPALPVCQGYPQMLLQVLKQLLVNALVYGQKPGEDGGVWVAVRADSGSLCISVRDQGPGISAAKMECIFEPFNSDLSGVGLGLGLHIARNLVTDLSQGSLTVSSTPGQGACFTLQVPLNAV</sequence>
<evidence type="ECO:0000256" key="7">
    <source>
        <dbReference type="ARBA" id="ARBA00023012"/>
    </source>
</evidence>
<dbReference type="InterPro" id="IPR003594">
    <property type="entry name" value="HATPase_dom"/>
</dbReference>
<comment type="catalytic activity">
    <reaction evidence="1">
        <text>ATP + protein L-histidine = ADP + protein N-phospho-L-histidine.</text>
        <dbReference type="EC" id="2.7.13.3"/>
    </reaction>
</comment>